<dbReference type="CDD" id="cd06471">
    <property type="entry name" value="ACD_LpsHSP_like"/>
    <property type="match status" value="1"/>
</dbReference>
<proteinExistence type="inferred from homology"/>
<accession>A0A4Y9SGN0</accession>
<dbReference type="AlphaFoldDB" id="A0A4Y9SGN0"/>
<gene>
    <name evidence="4" type="ORF">E4L98_11465</name>
</gene>
<protein>
    <submittedName>
        <fullName evidence="4">Hsp20/alpha crystallin family protein</fullName>
    </submittedName>
</protein>
<comment type="similarity">
    <text evidence="1 2">Belongs to the small heat shock protein (HSP20) family.</text>
</comment>
<evidence type="ECO:0000313" key="4">
    <source>
        <dbReference type="EMBL" id="TFW23130.1"/>
    </source>
</evidence>
<reference evidence="4 5" key="1">
    <citation type="submission" date="2019-03" db="EMBL/GenBank/DDBJ databases">
        <title>Draft Genome Sequence of Duganella callidus sp. nov., a Novel Duganella Species Isolated from Cultivated Soil.</title>
        <authorList>
            <person name="Raths R."/>
            <person name="Peta V."/>
            <person name="Bucking H."/>
        </authorList>
    </citation>
    <scope>NUCLEOTIDE SEQUENCE [LARGE SCALE GENOMIC DNA]</scope>
    <source>
        <strain evidence="4 5">DN04</strain>
    </source>
</reference>
<dbReference type="Gene3D" id="2.60.40.790">
    <property type="match status" value="1"/>
</dbReference>
<keyword evidence="5" id="KW-1185">Reference proteome</keyword>
<dbReference type="RefSeq" id="WP_135201696.1">
    <property type="nucleotide sequence ID" value="NZ_SPVG01000112.1"/>
</dbReference>
<organism evidence="4 5">
    <name type="scientific">Duganella callida</name>
    <dbReference type="NCBI Taxonomy" id="2561932"/>
    <lineage>
        <taxon>Bacteria</taxon>
        <taxon>Pseudomonadati</taxon>
        <taxon>Pseudomonadota</taxon>
        <taxon>Betaproteobacteria</taxon>
        <taxon>Burkholderiales</taxon>
        <taxon>Oxalobacteraceae</taxon>
        <taxon>Telluria group</taxon>
        <taxon>Duganella</taxon>
    </lineage>
</organism>
<sequence>MANHLTRFDPFADIARFEPFNGLEDWFRDFSLRPALRDWKIEPRIKIDVLENDANYTVKAEIPGVKKEDIKVDVQGNVVSIAAELKSESEEKHGKQLRTERAYGLQRRSFTLDHEVDEAKVQAHYSDGVLALTLPKKVGKTGRQITIS</sequence>
<comment type="caution">
    <text evidence="4">The sequence shown here is derived from an EMBL/GenBank/DDBJ whole genome shotgun (WGS) entry which is preliminary data.</text>
</comment>
<dbReference type="Proteomes" id="UP000297729">
    <property type="component" value="Unassembled WGS sequence"/>
</dbReference>
<evidence type="ECO:0000256" key="1">
    <source>
        <dbReference type="PROSITE-ProRule" id="PRU00285"/>
    </source>
</evidence>
<evidence type="ECO:0000256" key="2">
    <source>
        <dbReference type="RuleBase" id="RU003616"/>
    </source>
</evidence>
<dbReference type="InterPro" id="IPR008978">
    <property type="entry name" value="HSP20-like_chaperone"/>
</dbReference>
<dbReference type="SUPFAM" id="SSF49764">
    <property type="entry name" value="HSP20-like chaperones"/>
    <property type="match status" value="1"/>
</dbReference>
<dbReference type="PANTHER" id="PTHR11527">
    <property type="entry name" value="HEAT-SHOCK PROTEIN 20 FAMILY MEMBER"/>
    <property type="match status" value="1"/>
</dbReference>
<dbReference type="OrthoDB" id="9808910at2"/>
<dbReference type="InterPro" id="IPR031107">
    <property type="entry name" value="Small_HSP"/>
</dbReference>
<name>A0A4Y9SGN0_9BURK</name>
<dbReference type="InterPro" id="IPR002068">
    <property type="entry name" value="A-crystallin/Hsp20_dom"/>
</dbReference>
<dbReference type="Pfam" id="PF00011">
    <property type="entry name" value="HSP20"/>
    <property type="match status" value="1"/>
</dbReference>
<evidence type="ECO:0000313" key="5">
    <source>
        <dbReference type="Proteomes" id="UP000297729"/>
    </source>
</evidence>
<dbReference type="PROSITE" id="PS01031">
    <property type="entry name" value="SHSP"/>
    <property type="match status" value="1"/>
</dbReference>
<dbReference type="EMBL" id="SPVG01000112">
    <property type="protein sequence ID" value="TFW23130.1"/>
    <property type="molecule type" value="Genomic_DNA"/>
</dbReference>
<feature type="domain" description="SHSP" evidence="3">
    <location>
        <begin position="36"/>
        <end position="148"/>
    </location>
</feature>
<evidence type="ECO:0000259" key="3">
    <source>
        <dbReference type="PROSITE" id="PS01031"/>
    </source>
</evidence>